<proteinExistence type="predicted"/>
<evidence type="ECO:0000313" key="3">
    <source>
        <dbReference type="Proteomes" id="UP000305948"/>
    </source>
</evidence>
<feature type="region of interest" description="Disordered" evidence="1">
    <location>
        <begin position="1"/>
        <end position="25"/>
    </location>
</feature>
<reference evidence="2 3" key="1">
    <citation type="journal article" date="2019" name="Nat. Ecol. Evol.">
        <title>Megaphylogeny resolves global patterns of mushroom evolution.</title>
        <authorList>
            <person name="Varga T."/>
            <person name="Krizsan K."/>
            <person name="Foldi C."/>
            <person name="Dima B."/>
            <person name="Sanchez-Garcia M."/>
            <person name="Sanchez-Ramirez S."/>
            <person name="Szollosi G.J."/>
            <person name="Szarkandi J.G."/>
            <person name="Papp V."/>
            <person name="Albert L."/>
            <person name="Andreopoulos W."/>
            <person name="Angelini C."/>
            <person name="Antonin V."/>
            <person name="Barry K.W."/>
            <person name="Bougher N.L."/>
            <person name="Buchanan P."/>
            <person name="Buyck B."/>
            <person name="Bense V."/>
            <person name="Catcheside P."/>
            <person name="Chovatia M."/>
            <person name="Cooper J."/>
            <person name="Damon W."/>
            <person name="Desjardin D."/>
            <person name="Finy P."/>
            <person name="Geml J."/>
            <person name="Haridas S."/>
            <person name="Hughes K."/>
            <person name="Justo A."/>
            <person name="Karasinski D."/>
            <person name="Kautmanova I."/>
            <person name="Kiss B."/>
            <person name="Kocsube S."/>
            <person name="Kotiranta H."/>
            <person name="LaButti K.M."/>
            <person name="Lechner B.E."/>
            <person name="Liimatainen K."/>
            <person name="Lipzen A."/>
            <person name="Lukacs Z."/>
            <person name="Mihaltcheva S."/>
            <person name="Morgado L.N."/>
            <person name="Niskanen T."/>
            <person name="Noordeloos M.E."/>
            <person name="Ohm R.A."/>
            <person name="Ortiz-Santana B."/>
            <person name="Ovrebo C."/>
            <person name="Racz N."/>
            <person name="Riley R."/>
            <person name="Savchenko A."/>
            <person name="Shiryaev A."/>
            <person name="Soop K."/>
            <person name="Spirin V."/>
            <person name="Szebenyi C."/>
            <person name="Tomsovsky M."/>
            <person name="Tulloss R.E."/>
            <person name="Uehling J."/>
            <person name="Grigoriev I.V."/>
            <person name="Vagvolgyi C."/>
            <person name="Papp T."/>
            <person name="Martin F.M."/>
            <person name="Miettinen O."/>
            <person name="Hibbett D.S."/>
            <person name="Nagy L.G."/>
        </authorList>
    </citation>
    <scope>NUCLEOTIDE SEQUENCE [LARGE SCALE GENOMIC DNA]</scope>
    <source>
        <strain evidence="2 3">OMC1185</strain>
    </source>
</reference>
<evidence type="ECO:0000313" key="2">
    <source>
        <dbReference type="EMBL" id="TFK56440.1"/>
    </source>
</evidence>
<dbReference type="EMBL" id="ML213503">
    <property type="protein sequence ID" value="TFK56440.1"/>
    <property type="molecule type" value="Genomic_DNA"/>
</dbReference>
<protein>
    <submittedName>
        <fullName evidence="2">Uncharacterized protein</fullName>
    </submittedName>
</protein>
<sequence>MSSASNTSSTAQASRCASRREPRDRNLPRSRCMNAFFHFEFASVRVAYCEAGFGITGRDSDIVHYALCLALCRRIEDCGGFTASFHTLIAELRVSRMHLKFGVRGMFQFPYTWDCLNLDNDNTEHQTRLCSPRTPCQCESHLHPS</sequence>
<evidence type="ECO:0000256" key="1">
    <source>
        <dbReference type="SAM" id="MobiDB-lite"/>
    </source>
</evidence>
<gene>
    <name evidence="2" type="ORF">OE88DRAFT_20311</name>
</gene>
<organism evidence="2 3">
    <name type="scientific">Heliocybe sulcata</name>
    <dbReference type="NCBI Taxonomy" id="5364"/>
    <lineage>
        <taxon>Eukaryota</taxon>
        <taxon>Fungi</taxon>
        <taxon>Dikarya</taxon>
        <taxon>Basidiomycota</taxon>
        <taxon>Agaricomycotina</taxon>
        <taxon>Agaricomycetes</taxon>
        <taxon>Gloeophyllales</taxon>
        <taxon>Gloeophyllaceae</taxon>
        <taxon>Heliocybe</taxon>
    </lineage>
</organism>
<dbReference type="AlphaFoldDB" id="A0A5C3NGG7"/>
<accession>A0A5C3NGG7</accession>
<dbReference type="Proteomes" id="UP000305948">
    <property type="component" value="Unassembled WGS sequence"/>
</dbReference>
<name>A0A5C3NGG7_9AGAM</name>
<feature type="compositionally biased region" description="Low complexity" evidence="1">
    <location>
        <begin position="1"/>
        <end position="14"/>
    </location>
</feature>
<keyword evidence="3" id="KW-1185">Reference proteome</keyword>